<organism evidence="2 3">
    <name type="scientific">Methylovorus glucosotrophus (strain SIP3-4)</name>
    <dbReference type="NCBI Taxonomy" id="582744"/>
    <lineage>
        <taxon>Bacteria</taxon>
        <taxon>Pseudomonadati</taxon>
        <taxon>Pseudomonadota</taxon>
        <taxon>Betaproteobacteria</taxon>
        <taxon>Nitrosomonadales</taxon>
        <taxon>Methylophilaceae</taxon>
        <taxon>Methylovorus</taxon>
    </lineage>
</organism>
<accession>C6X8D6</accession>
<dbReference type="RefSeq" id="WP_013440983.1">
    <property type="nucleotide sequence ID" value="NC_012969.1"/>
</dbReference>
<feature type="coiled-coil region" evidence="1">
    <location>
        <begin position="8"/>
        <end position="56"/>
    </location>
</feature>
<name>C6X8D6_METGS</name>
<keyword evidence="3" id="KW-1185">Reference proteome</keyword>
<dbReference type="AlphaFoldDB" id="C6X8D6"/>
<proteinExistence type="predicted"/>
<dbReference type="eggNOG" id="ENOG5031EQI">
    <property type="taxonomic scope" value="Bacteria"/>
</dbReference>
<evidence type="ECO:0000256" key="1">
    <source>
        <dbReference type="SAM" id="Coils"/>
    </source>
</evidence>
<reference evidence="3" key="1">
    <citation type="submission" date="2009-07" db="EMBL/GenBank/DDBJ databases">
        <title>Complete sequence of chromosome of Methylovorus sp. SIP3-4.</title>
        <authorList>
            <person name="Lucas S."/>
            <person name="Copeland A."/>
            <person name="Lapidus A."/>
            <person name="Glavina del Rio T."/>
            <person name="Tice H."/>
            <person name="Bruce D."/>
            <person name="Goodwin L."/>
            <person name="Pitluck S."/>
            <person name="Clum A."/>
            <person name="Larimer F."/>
            <person name="Land M."/>
            <person name="Hauser L."/>
            <person name="Kyrpides N."/>
            <person name="Mikhailova N."/>
            <person name="Kayluzhnaya M."/>
            <person name="Chistoserdova L."/>
        </authorList>
    </citation>
    <scope>NUCLEOTIDE SEQUENCE [LARGE SCALE GENOMIC DNA]</scope>
    <source>
        <strain evidence="3">SIP3-4</strain>
    </source>
</reference>
<protein>
    <recommendedName>
        <fullName evidence="4">Cell division protein ZapB</fullName>
    </recommendedName>
</protein>
<evidence type="ECO:0000313" key="2">
    <source>
        <dbReference type="EMBL" id="ACT49406.1"/>
    </source>
</evidence>
<keyword evidence="1" id="KW-0175">Coiled coil</keyword>
<sequence length="76" mass="8658">MQAFYNYSADMESDLKALEDKVGELVQLYHAVRSENLQLRQELAQSRDESRLLKEQMSKAGSRIEALLSQLPEGSL</sequence>
<dbReference type="EMBL" id="CP001674">
    <property type="protein sequence ID" value="ACT49406.1"/>
    <property type="molecule type" value="Genomic_DNA"/>
</dbReference>
<dbReference type="Proteomes" id="UP000002743">
    <property type="component" value="Chromosome"/>
</dbReference>
<dbReference type="KEGG" id="mei:Msip34_0157"/>
<evidence type="ECO:0000313" key="3">
    <source>
        <dbReference type="Proteomes" id="UP000002743"/>
    </source>
</evidence>
<reference evidence="2 3" key="2">
    <citation type="journal article" date="2011" name="J. Bacteriol.">
        <title>Genomes of three methylotrophs from a single niche uncover genetic and metabolic divergence of Methylophilaceae.</title>
        <authorList>
            <person name="Lapidus A."/>
            <person name="Clum A."/>
            <person name="Labutti K."/>
            <person name="Kaluzhnaya M.G."/>
            <person name="Lim S."/>
            <person name="Beck D.A."/>
            <person name="Glavina Del Rio T."/>
            <person name="Nolan M."/>
            <person name="Mavromatis K."/>
            <person name="Huntemann M."/>
            <person name="Lucas S."/>
            <person name="Lidstrom M.E."/>
            <person name="Ivanova N."/>
            <person name="Chistoserdova L."/>
        </authorList>
    </citation>
    <scope>NUCLEOTIDE SEQUENCE [LARGE SCALE GENOMIC DNA]</scope>
    <source>
        <strain evidence="2 3">SIP3-4</strain>
    </source>
</reference>
<evidence type="ECO:0008006" key="4">
    <source>
        <dbReference type="Google" id="ProtNLM"/>
    </source>
</evidence>
<dbReference type="HOGENOM" id="CLU_175555_3_1_4"/>
<gene>
    <name evidence="2" type="ordered locus">Msip34_0157</name>
</gene>